<proteinExistence type="predicted"/>
<dbReference type="RefSeq" id="WP_209377290.1">
    <property type="nucleotide sequence ID" value="NZ_JAGIZA010000043.1"/>
</dbReference>
<gene>
    <name evidence="1" type="ORF">J5Y10_27225</name>
</gene>
<dbReference type="Proteomes" id="UP000677537">
    <property type="component" value="Unassembled WGS sequence"/>
</dbReference>
<name>A0A940N4G6_9PROT</name>
<comment type="caution">
    <text evidence="1">The sequence shown here is derived from an EMBL/GenBank/DDBJ whole genome shotgun (WGS) entry which is preliminary data.</text>
</comment>
<accession>A0A940N4G6</accession>
<dbReference type="AlphaFoldDB" id="A0A940N4G6"/>
<sequence>MTPSEQADGEPLVPATDEEIAVALAHALRFDARGKARRGGGDLAASLAAERLTEHLRQAGFVLMRGRGARPHSTG</sequence>
<protein>
    <submittedName>
        <fullName evidence="1">Uncharacterized protein</fullName>
    </submittedName>
</protein>
<evidence type="ECO:0000313" key="2">
    <source>
        <dbReference type="Proteomes" id="UP000677537"/>
    </source>
</evidence>
<dbReference type="EMBL" id="JAGIZA010000043">
    <property type="protein sequence ID" value="MBP0496502.1"/>
    <property type="molecule type" value="Genomic_DNA"/>
</dbReference>
<organism evidence="1 2">
    <name type="scientific">Roseomonas indoligenes</name>
    <dbReference type="NCBI Taxonomy" id="2820811"/>
    <lineage>
        <taxon>Bacteria</taxon>
        <taxon>Pseudomonadati</taxon>
        <taxon>Pseudomonadota</taxon>
        <taxon>Alphaproteobacteria</taxon>
        <taxon>Acetobacterales</taxon>
        <taxon>Roseomonadaceae</taxon>
        <taxon>Roseomonas</taxon>
    </lineage>
</organism>
<reference evidence="1" key="1">
    <citation type="submission" date="2021-03" db="EMBL/GenBank/DDBJ databases">
        <authorList>
            <person name="So Y."/>
        </authorList>
    </citation>
    <scope>NUCLEOTIDE SEQUENCE</scope>
    <source>
        <strain evidence="1">SG15</strain>
    </source>
</reference>
<keyword evidence="2" id="KW-1185">Reference proteome</keyword>
<evidence type="ECO:0000313" key="1">
    <source>
        <dbReference type="EMBL" id="MBP0496502.1"/>
    </source>
</evidence>